<organism evidence="2 3">
    <name type="scientific">Rhizobium chutanense</name>
    <dbReference type="NCBI Taxonomy" id="2035448"/>
    <lineage>
        <taxon>Bacteria</taxon>
        <taxon>Pseudomonadati</taxon>
        <taxon>Pseudomonadota</taxon>
        <taxon>Alphaproteobacteria</taxon>
        <taxon>Hyphomicrobiales</taxon>
        <taxon>Rhizobiaceae</taxon>
        <taxon>Rhizobium/Agrobacterium group</taxon>
        <taxon>Rhizobium</taxon>
    </lineage>
</organism>
<dbReference type="EMBL" id="RJTJ01000008">
    <property type="protein sequence ID" value="RUM06807.1"/>
    <property type="molecule type" value="Genomic_DNA"/>
</dbReference>
<proteinExistence type="predicted"/>
<feature type="transmembrane region" description="Helical" evidence="1">
    <location>
        <begin position="43"/>
        <end position="61"/>
    </location>
</feature>
<evidence type="ECO:0000313" key="3">
    <source>
        <dbReference type="Proteomes" id="UP000278081"/>
    </source>
</evidence>
<evidence type="ECO:0000256" key="1">
    <source>
        <dbReference type="SAM" id="Phobius"/>
    </source>
</evidence>
<feature type="transmembrane region" description="Helical" evidence="1">
    <location>
        <begin position="20"/>
        <end position="37"/>
    </location>
</feature>
<dbReference type="AlphaFoldDB" id="A0A432P3S5"/>
<dbReference type="Proteomes" id="UP000278081">
    <property type="component" value="Unassembled WGS sequence"/>
</dbReference>
<sequence length="65" mass="6703">MERPQSERSDSSLRVDRQTIREIVGAAGAALAGYGAWLSYPPAGFMVAGGILVGLAAIGTLRGGR</sequence>
<dbReference type="RefSeq" id="WP_126908980.1">
    <property type="nucleotide sequence ID" value="NZ_ML133755.1"/>
</dbReference>
<keyword evidence="1" id="KW-1133">Transmembrane helix</keyword>
<keyword evidence="1" id="KW-0812">Transmembrane</keyword>
<comment type="caution">
    <text evidence="2">The sequence shown here is derived from an EMBL/GenBank/DDBJ whole genome shotgun (WGS) entry which is preliminary data.</text>
</comment>
<evidence type="ECO:0000313" key="2">
    <source>
        <dbReference type="EMBL" id="RUM06807.1"/>
    </source>
</evidence>
<protein>
    <submittedName>
        <fullName evidence="2">Uncharacterized protein</fullName>
    </submittedName>
</protein>
<name>A0A432P3S5_9HYPH</name>
<keyword evidence="1" id="KW-0472">Membrane</keyword>
<reference evidence="2 3" key="1">
    <citation type="submission" date="2018-11" db="EMBL/GenBank/DDBJ databases">
        <title>Rhizobium chutanense sp. nov., isolated from root nodules of Phaseolus vulgaris in China.</title>
        <authorList>
            <person name="Huo Y."/>
        </authorList>
    </citation>
    <scope>NUCLEOTIDE SEQUENCE [LARGE SCALE GENOMIC DNA]</scope>
    <source>
        <strain evidence="2 3">C16</strain>
    </source>
</reference>
<gene>
    <name evidence="2" type="ORF">EFR84_11460</name>
</gene>
<accession>A0A432P3S5</accession>